<dbReference type="Pfam" id="PF14464">
    <property type="entry name" value="Prok-JAB"/>
    <property type="match status" value="1"/>
</dbReference>
<accession>A0A4P8IHY9</accession>
<protein>
    <recommendedName>
        <fullName evidence="6">JAB domain-containing protein</fullName>
    </recommendedName>
</protein>
<evidence type="ECO:0000256" key="3">
    <source>
        <dbReference type="ARBA" id="ARBA00022801"/>
    </source>
</evidence>
<keyword evidence="4" id="KW-0862">Zinc</keyword>
<dbReference type="AlphaFoldDB" id="A0A4P8IHY9"/>
<dbReference type="RefSeq" id="WP_137331164.1">
    <property type="nucleotide sequence ID" value="NZ_CP040077.1"/>
</dbReference>
<evidence type="ECO:0000256" key="5">
    <source>
        <dbReference type="ARBA" id="ARBA00023049"/>
    </source>
</evidence>
<name>A0A4P8IHY9_9BURK</name>
<reference evidence="7 8" key="1">
    <citation type="submission" date="2019-05" db="EMBL/GenBank/DDBJ databases">
        <title>Burkholderia sp. DHOD12, isolated from subtropical forest soil.</title>
        <authorList>
            <person name="Gao Z.-H."/>
            <person name="Qiu L.-H."/>
        </authorList>
    </citation>
    <scope>NUCLEOTIDE SEQUENCE [LARGE SCALE GENOMIC DNA]</scope>
    <source>
        <strain evidence="7 8">DHOD12</strain>
    </source>
</reference>
<evidence type="ECO:0000313" key="7">
    <source>
        <dbReference type="EMBL" id="QCP48322.1"/>
    </source>
</evidence>
<dbReference type="SUPFAM" id="SSF102712">
    <property type="entry name" value="JAB1/MPN domain"/>
    <property type="match status" value="1"/>
</dbReference>
<keyword evidence="8" id="KW-1185">Reference proteome</keyword>
<evidence type="ECO:0000313" key="8">
    <source>
        <dbReference type="Proteomes" id="UP000298656"/>
    </source>
</evidence>
<dbReference type="EMBL" id="CP040077">
    <property type="protein sequence ID" value="QCP48322.1"/>
    <property type="molecule type" value="Genomic_DNA"/>
</dbReference>
<dbReference type="GO" id="GO:0006508">
    <property type="term" value="P:proteolysis"/>
    <property type="evidence" value="ECO:0007669"/>
    <property type="project" value="UniProtKB-KW"/>
</dbReference>
<keyword evidence="1" id="KW-0645">Protease</keyword>
<organism evidence="7 8">
    <name type="scientific">Trinickia violacea</name>
    <dbReference type="NCBI Taxonomy" id="2571746"/>
    <lineage>
        <taxon>Bacteria</taxon>
        <taxon>Pseudomonadati</taxon>
        <taxon>Pseudomonadota</taxon>
        <taxon>Betaproteobacteria</taxon>
        <taxon>Burkholderiales</taxon>
        <taxon>Burkholderiaceae</taxon>
        <taxon>Trinickia</taxon>
    </lineage>
</organism>
<dbReference type="InterPro" id="IPR028090">
    <property type="entry name" value="JAB_dom_prok"/>
</dbReference>
<feature type="domain" description="JAB" evidence="6">
    <location>
        <begin position="29"/>
        <end position="131"/>
    </location>
</feature>
<evidence type="ECO:0000256" key="2">
    <source>
        <dbReference type="ARBA" id="ARBA00022723"/>
    </source>
</evidence>
<dbReference type="OrthoDB" id="7848394at2"/>
<keyword evidence="3" id="KW-0378">Hydrolase</keyword>
<gene>
    <name evidence="7" type="ORF">FAZ95_03455</name>
</gene>
<evidence type="ECO:0000256" key="1">
    <source>
        <dbReference type="ARBA" id="ARBA00022670"/>
    </source>
</evidence>
<dbReference type="GO" id="GO:0008237">
    <property type="term" value="F:metallopeptidase activity"/>
    <property type="evidence" value="ECO:0007669"/>
    <property type="project" value="UniProtKB-KW"/>
</dbReference>
<dbReference type="Gene3D" id="3.40.140.10">
    <property type="entry name" value="Cytidine Deaminase, domain 2"/>
    <property type="match status" value="1"/>
</dbReference>
<proteinExistence type="predicted"/>
<dbReference type="KEGG" id="tvl:FAZ95_03455"/>
<sequence>MSKCYLTAFGHVELTDDVLDTLYRYRQIKATSSEAGGQLFARFDADRMVILCATEPTTKSRRGRTFFWPSRRDEQQEIEALFADGLHYVGDWHSHPESFPEPSSADIDKIQGIYGNSKHDLNCMMMLIVGTSETAEGIWFGSVSEDGLHPAKLVE</sequence>
<dbReference type="Proteomes" id="UP000298656">
    <property type="component" value="Chromosome 1"/>
</dbReference>
<keyword evidence="2" id="KW-0479">Metal-binding</keyword>
<evidence type="ECO:0000259" key="6">
    <source>
        <dbReference type="Pfam" id="PF14464"/>
    </source>
</evidence>
<dbReference type="GO" id="GO:0046872">
    <property type="term" value="F:metal ion binding"/>
    <property type="evidence" value="ECO:0007669"/>
    <property type="project" value="UniProtKB-KW"/>
</dbReference>
<keyword evidence="5" id="KW-0482">Metalloprotease</keyword>
<evidence type="ECO:0000256" key="4">
    <source>
        <dbReference type="ARBA" id="ARBA00022833"/>
    </source>
</evidence>